<evidence type="ECO:0000256" key="11">
    <source>
        <dbReference type="ARBA" id="ARBA00023239"/>
    </source>
</evidence>
<evidence type="ECO:0000256" key="2">
    <source>
        <dbReference type="ARBA" id="ARBA00001282"/>
    </source>
</evidence>
<dbReference type="NCBIfam" id="TIGR00151">
    <property type="entry name" value="ispF"/>
    <property type="match status" value="1"/>
</dbReference>
<dbReference type="NCBIfam" id="NF006899">
    <property type="entry name" value="PRK09382.1"/>
    <property type="match status" value="1"/>
</dbReference>
<dbReference type="InterPro" id="IPR036571">
    <property type="entry name" value="MECDP_synthase_sf"/>
</dbReference>
<feature type="binding site" evidence="13">
    <location>
        <position position="275"/>
    </location>
    <ligand>
        <name>a divalent metal cation</name>
        <dbReference type="ChEBI" id="CHEBI:60240"/>
    </ligand>
</feature>
<accession>A0A7T5UHA6</accession>
<feature type="binding site" evidence="13">
    <location>
        <begin position="289"/>
        <end position="291"/>
    </location>
    <ligand>
        <name>4-CDP-2-C-methyl-D-erythritol 2-phosphate</name>
        <dbReference type="ChEBI" id="CHEBI:57919"/>
    </ligand>
</feature>
<dbReference type="FunFam" id="3.90.550.10:FF:000003">
    <property type="entry name" value="2-C-methyl-D-erythritol 4-phosphate cytidylyltransferase"/>
    <property type="match status" value="1"/>
</dbReference>
<evidence type="ECO:0000256" key="5">
    <source>
        <dbReference type="ARBA" id="ARBA00004787"/>
    </source>
</evidence>
<feature type="site" description="Transition state stabilizer" evidence="13">
    <location>
        <position position="31"/>
    </location>
</feature>
<dbReference type="NCBIfam" id="TIGR00453">
    <property type="entry name" value="ispD"/>
    <property type="match status" value="1"/>
</dbReference>
<dbReference type="PANTHER" id="PTHR43181:SF1">
    <property type="entry name" value="2-C-METHYL-D-ERYTHRITOL 2,4-CYCLODIPHOSPHATE SYNTHASE, CHLOROPLASTIC"/>
    <property type="match status" value="1"/>
</dbReference>
<keyword evidence="7 13" id="KW-0808">Transferase</keyword>
<feature type="site" description="Transition state stabilizer" evidence="13">
    <location>
        <position position="267"/>
    </location>
</feature>
<name>A0A7T5UHA6_9BACT</name>
<feature type="binding site" evidence="13">
    <location>
        <position position="239"/>
    </location>
    <ligand>
        <name>a divalent metal cation</name>
        <dbReference type="ChEBI" id="CHEBI:60240"/>
    </ligand>
</feature>
<evidence type="ECO:0000256" key="8">
    <source>
        <dbReference type="ARBA" id="ARBA00022695"/>
    </source>
</evidence>
<keyword evidence="11 13" id="KW-0456">Lyase</keyword>
<comment type="similarity">
    <text evidence="6">Belongs to the IspD/TarI cytidylyltransferase family. IspD subfamily.</text>
</comment>
<evidence type="ECO:0000256" key="7">
    <source>
        <dbReference type="ARBA" id="ARBA00022679"/>
    </source>
</evidence>
<dbReference type="CDD" id="cd02516">
    <property type="entry name" value="CDP-ME_synthetase"/>
    <property type="match status" value="1"/>
</dbReference>
<feature type="region of interest" description="2-C-methyl-D-erythritol 4-phosphate cytidylyltransferase" evidence="13">
    <location>
        <begin position="1"/>
        <end position="232"/>
    </location>
</feature>
<comment type="similarity">
    <text evidence="13">In the N-terminal section; belongs to the IspD/TarI cytidylyltransferase family. IspD subfamily.</text>
</comment>
<proteinExistence type="inferred from homology"/>
<evidence type="ECO:0000313" key="16">
    <source>
        <dbReference type="Proteomes" id="UP000595362"/>
    </source>
</evidence>
<dbReference type="InterPro" id="IPR020555">
    <property type="entry name" value="MECDP_synthase_CS"/>
</dbReference>
<feature type="site" description="Transition state stabilizer" evidence="13">
    <location>
        <position position="24"/>
    </location>
</feature>
<dbReference type="PROSITE" id="PS01295">
    <property type="entry name" value="ISPD"/>
    <property type="match status" value="1"/>
</dbReference>
<dbReference type="Pfam" id="PF01128">
    <property type="entry name" value="IspD"/>
    <property type="match status" value="1"/>
</dbReference>
<protein>
    <recommendedName>
        <fullName evidence="13">Bifunctional enzyme IspD/IspF</fullName>
    </recommendedName>
    <domain>
        <recommendedName>
            <fullName evidence="13">2-C-methyl-D-erythritol 4-phosphate cytidylyltransferase</fullName>
            <ecNumber evidence="13">2.7.7.60</ecNumber>
        </recommendedName>
        <alternativeName>
            <fullName evidence="13">4-diphosphocytidyl-2C-methyl-D-erythritol synthase</fullName>
        </alternativeName>
        <alternativeName>
            <fullName evidence="13">MEP cytidylyltransferase</fullName>
            <shortName evidence="13">MCT</shortName>
        </alternativeName>
    </domain>
    <domain>
        <recommendedName>
            <fullName evidence="13">2-C-methyl-D-erythritol 2,4-cyclodiphosphate synthase</fullName>
            <shortName evidence="13">MECDP-synthase</shortName>
            <shortName evidence="13">MECPP-synthase</shortName>
            <shortName evidence="13">MECPS</shortName>
            <ecNumber evidence="13">4.6.1.12</ecNumber>
        </recommendedName>
    </domain>
</protein>
<comment type="pathway">
    <text evidence="4 13">Isoprenoid biosynthesis; isopentenyl diphosphate biosynthesis via DXP pathway; isopentenyl diphosphate from 1-deoxy-D-xylulose 5-phosphate: step 4/6.</text>
</comment>
<dbReference type="InterPro" id="IPR018294">
    <property type="entry name" value="ISPD_synthase_CS"/>
</dbReference>
<dbReference type="EMBL" id="CP066681">
    <property type="protein sequence ID" value="QQG35418.1"/>
    <property type="molecule type" value="Genomic_DNA"/>
</dbReference>
<dbReference type="EC" id="2.7.7.60" evidence="13"/>
<keyword evidence="8 13" id="KW-0548">Nucleotidyltransferase</keyword>
<evidence type="ECO:0000313" key="15">
    <source>
        <dbReference type="EMBL" id="QQG35418.1"/>
    </source>
</evidence>
<dbReference type="HAMAP" id="MF_00107">
    <property type="entry name" value="IspF"/>
    <property type="match status" value="1"/>
</dbReference>
<feature type="binding site" evidence="13">
    <location>
        <position position="375"/>
    </location>
    <ligand>
        <name>4-CDP-2-C-methyl-D-erythritol 2-phosphate</name>
        <dbReference type="ChEBI" id="CHEBI:57919"/>
    </ligand>
</feature>
<feature type="site" description="Positions MEP for the nucleophilic attack" evidence="13">
    <location>
        <position position="212"/>
    </location>
</feature>
<keyword evidence="10 13" id="KW-0414">Isoprene biosynthesis</keyword>
<dbReference type="HAMAP" id="MF_01520">
    <property type="entry name" value="IspDF"/>
    <property type="match status" value="1"/>
</dbReference>
<dbReference type="UniPathway" id="UPA00056">
    <property type="reaction ID" value="UER00093"/>
</dbReference>
<feature type="region of interest" description="2-C-methyl-D-erythritol 2,4-cyclodiphosphate synthase" evidence="13">
    <location>
        <begin position="233"/>
        <end position="392"/>
    </location>
</feature>
<dbReference type="GO" id="GO:0008685">
    <property type="term" value="F:2-C-methyl-D-erythritol 2,4-cyclodiphosphate synthase activity"/>
    <property type="evidence" value="ECO:0007669"/>
    <property type="project" value="UniProtKB-UniRule"/>
</dbReference>
<dbReference type="InterPro" id="IPR001228">
    <property type="entry name" value="IspD"/>
</dbReference>
<feature type="binding site" evidence="13">
    <location>
        <begin position="267"/>
        <end position="268"/>
    </location>
    <ligand>
        <name>4-CDP-2-C-methyl-D-erythritol 2-phosphate</name>
        <dbReference type="ChEBI" id="CHEBI:57919"/>
    </ligand>
</feature>
<dbReference type="InterPro" id="IPR003526">
    <property type="entry name" value="MECDP_synthase"/>
</dbReference>
<sequence length="392" mass="42718">METVLTSEVPEYHVLIVAGGQGVRLGNDIPKQYLKICDNFIINQSIIRFSSCNTLTCVIHRDHLSLYRATVPPRAWLHEPVFGGGERGDSVRNGLMALKGRLKPEDIILIHDAARPFVDEEDIRRVAQEAARSGAATLALPVSDTLRHQDGYTIDRSGVWAIQTPQAFRFALICEAHDKAAESGKAYTDDSAMVAAMGHPVSFVNGSRQNFKITTAEDLRFARMLVSSAMETRTGSGYDVHAFRSDAASHIRLCGVDVPHSRAIDAHSDGDVALHALTDALLSTVAAGDIGVHFPPSEPQWKNADSALFLRKAVDLVTGQQGRIVNLDITIVCERPKVGPHREAMQRRISQICGVEPGRVSVKATTSEKLGFTGREEGIVAQALATVEFPRL</sequence>
<feature type="site" description="Transition state stabilizer" evidence="13">
    <location>
        <position position="366"/>
    </location>
</feature>
<dbReference type="GO" id="GO:0050518">
    <property type="term" value="F:2-C-methyl-D-erythritol 4-phosphate cytidylyltransferase activity"/>
    <property type="evidence" value="ECO:0007669"/>
    <property type="project" value="UniProtKB-UniRule"/>
</dbReference>
<dbReference type="Proteomes" id="UP000595362">
    <property type="component" value="Chromosome"/>
</dbReference>
<dbReference type="GO" id="GO:0046872">
    <property type="term" value="F:metal ion binding"/>
    <property type="evidence" value="ECO:0007669"/>
    <property type="project" value="UniProtKB-KW"/>
</dbReference>
<comment type="cofactor">
    <cofactor evidence="3 13">
        <name>a divalent metal cation</name>
        <dbReference type="ChEBI" id="CHEBI:60240"/>
    </cofactor>
</comment>
<feature type="domain" description="2-C-methyl-D-erythritol 2,4-cyclodiphosphate synthase" evidence="14">
    <location>
        <begin position="233"/>
        <end position="387"/>
    </location>
</feature>
<comment type="similarity">
    <text evidence="13">In the C-terminal section; belongs to the IspF family.</text>
</comment>
<comment type="caution">
    <text evidence="13">Lacks conserved residue(s) required for the propagation of feature annotation.</text>
</comment>
<evidence type="ECO:0000256" key="13">
    <source>
        <dbReference type="HAMAP-Rule" id="MF_01520"/>
    </source>
</evidence>
<comment type="function">
    <text evidence="13">Bifunctional enzyme that catalyzes the formation of 4-diphosphocytidyl-2-C-methyl-D-erythritol from CTP and 2-C-methyl-D-erythritol 4-phosphate (MEP) (IspD), and catalyzes the conversion of 4-diphosphocytidyl-2-C-methyl-D-erythritol 2-phosphate (CDP-ME2P) to 2-C-methyl-D-erythritol 2,4-cyclodiphosphate (ME-CPP) with a corresponding release of cytidine 5-monophosphate (CMP) (IspF).</text>
</comment>
<keyword evidence="12 13" id="KW-0511">Multifunctional enzyme</keyword>
<evidence type="ECO:0000256" key="9">
    <source>
        <dbReference type="ARBA" id="ARBA00022723"/>
    </source>
</evidence>
<organism evidence="15 16">
    <name type="scientific">Micavibrio aeruginosavorus</name>
    <dbReference type="NCBI Taxonomy" id="349221"/>
    <lineage>
        <taxon>Bacteria</taxon>
        <taxon>Pseudomonadati</taxon>
        <taxon>Bdellovibrionota</taxon>
        <taxon>Bdellovibrionia</taxon>
        <taxon>Bdellovibrionales</taxon>
        <taxon>Pseudobdellovibrionaceae</taxon>
        <taxon>Micavibrio</taxon>
    </lineage>
</organism>
<comment type="catalytic activity">
    <reaction evidence="1 13">
        <text>4-CDP-2-C-methyl-D-erythritol 2-phosphate = 2-C-methyl-D-erythritol 2,4-cyclic diphosphate + CMP</text>
        <dbReference type="Rhea" id="RHEA:23864"/>
        <dbReference type="ChEBI" id="CHEBI:57919"/>
        <dbReference type="ChEBI" id="CHEBI:58483"/>
        <dbReference type="ChEBI" id="CHEBI:60377"/>
        <dbReference type="EC" id="4.6.1.12"/>
    </reaction>
</comment>
<dbReference type="SUPFAM" id="SSF53448">
    <property type="entry name" value="Nucleotide-diphospho-sugar transferases"/>
    <property type="match status" value="1"/>
</dbReference>
<dbReference type="HAMAP" id="MF_00108">
    <property type="entry name" value="IspD"/>
    <property type="match status" value="1"/>
</dbReference>
<dbReference type="EC" id="4.6.1.12" evidence="13"/>
<keyword evidence="9 13" id="KW-0479">Metal-binding</keyword>
<dbReference type="Gene3D" id="3.90.550.10">
    <property type="entry name" value="Spore Coat Polysaccharide Biosynthesis Protein SpsA, Chain A"/>
    <property type="match status" value="1"/>
</dbReference>
<dbReference type="Gene3D" id="3.30.1330.50">
    <property type="entry name" value="2-C-methyl-D-erythritol 2,4-cyclodiphosphate synthase"/>
    <property type="match status" value="1"/>
</dbReference>
<evidence type="ECO:0000256" key="1">
    <source>
        <dbReference type="ARBA" id="ARBA00000200"/>
    </source>
</evidence>
<dbReference type="PROSITE" id="PS01350">
    <property type="entry name" value="ISPF"/>
    <property type="match status" value="1"/>
</dbReference>
<feature type="binding site" evidence="13">
    <location>
        <position position="372"/>
    </location>
    <ligand>
        <name>4-CDP-2-C-methyl-D-erythritol 2-phosphate</name>
        <dbReference type="ChEBI" id="CHEBI:57919"/>
    </ligand>
</feature>
<feature type="binding site" evidence="13">
    <location>
        <begin position="239"/>
        <end position="241"/>
    </location>
    <ligand>
        <name>4-CDP-2-C-methyl-D-erythritol 2-phosphate</name>
        <dbReference type="ChEBI" id="CHEBI:57919"/>
    </ligand>
</feature>
<comment type="pathway">
    <text evidence="5 13">Isoprenoid biosynthesis; isopentenyl diphosphate biosynthesis via DXP pathway; isopentenyl diphosphate from 1-deoxy-D-xylulose 5-phosphate: step 2/6.</text>
</comment>
<feature type="binding site" evidence="13">
    <location>
        <begin position="365"/>
        <end position="368"/>
    </location>
    <ligand>
        <name>4-CDP-2-C-methyl-D-erythritol 2-phosphate</name>
        <dbReference type="ChEBI" id="CHEBI:57919"/>
    </ligand>
</feature>
<evidence type="ECO:0000259" key="14">
    <source>
        <dbReference type="Pfam" id="PF02542"/>
    </source>
</evidence>
<evidence type="ECO:0000256" key="12">
    <source>
        <dbReference type="ARBA" id="ARBA00023268"/>
    </source>
</evidence>
<evidence type="ECO:0000256" key="4">
    <source>
        <dbReference type="ARBA" id="ARBA00004709"/>
    </source>
</evidence>
<feature type="binding site" evidence="13">
    <location>
        <position position="241"/>
    </location>
    <ligand>
        <name>a divalent metal cation</name>
        <dbReference type="ChEBI" id="CHEBI:60240"/>
    </ligand>
</feature>
<feature type="site" description="Positions MEP for the nucleophilic attack" evidence="13">
    <location>
        <position position="156"/>
    </location>
</feature>
<dbReference type="SUPFAM" id="SSF69765">
    <property type="entry name" value="IpsF-like"/>
    <property type="match status" value="1"/>
</dbReference>
<evidence type="ECO:0000256" key="6">
    <source>
        <dbReference type="ARBA" id="ARBA00009789"/>
    </source>
</evidence>
<dbReference type="Pfam" id="PF02542">
    <property type="entry name" value="YgbB"/>
    <property type="match status" value="1"/>
</dbReference>
<dbReference type="InterPro" id="IPR034683">
    <property type="entry name" value="IspD/TarI"/>
</dbReference>
<dbReference type="CDD" id="cd00554">
    <property type="entry name" value="MECDP_synthase"/>
    <property type="match status" value="1"/>
</dbReference>
<dbReference type="GO" id="GO:0019288">
    <property type="term" value="P:isopentenyl diphosphate biosynthetic process, methylerythritol 4-phosphate pathway"/>
    <property type="evidence" value="ECO:0007669"/>
    <property type="project" value="UniProtKB-UniRule"/>
</dbReference>
<dbReference type="AlphaFoldDB" id="A0A7T5UHA6"/>
<gene>
    <name evidence="13" type="primary">ispDF</name>
    <name evidence="15" type="ORF">HYS17_07670</name>
</gene>
<comment type="catalytic activity">
    <reaction evidence="2 13">
        <text>2-C-methyl-D-erythritol 4-phosphate + CTP + H(+) = 4-CDP-2-C-methyl-D-erythritol + diphosphate</text>
        <dbReference type="Rhea" id="RHEA:13429"/>
        <dbReference type="ChEBI" id="CHEBI:15378"/>
        <dbReference type="ChEBI" id="CHEBI:33019"/>
        <dbReference type="ChEBI" id="CHEBI:37563"/>
        <dbReference type="ChEBI" id="CHEBI:57823"/>
        <dbReference type="ChEBI" id="CHEBI:58262"/>
        <dbReference type="EC" id="2.7.7.60"/>
    </reaction>
</comment>
<dbReference type="InterPro" id="IPR026596">
    <property type="entry name" value="IspD/F"/>
</dbReference>
<dbReference type="GO" id="GO:0016114">
    <property type="term" value="P:terpenoid biosynthetic process"/>
    <property type="evidence" value="ECO:0007669"/>
    <property type="project" value="InterPro"/>
</dbReference>
<evidence type="ECO:0000256" key="10">
    <source>
        <dbReference type="ARBA" id="ARBA00023229"/>
    </source>
</evidence>
<dbReference type="InterPro" id="IPR029044">
    <property type="entry name" value="Nucleotide-diphossugar_trans"/>
</dbReference>
<dbReference type="PANTHER" id="PTHR43181">
    <property type="entry name" value="2-C-METHYL-D-ERYTHRITOL 2,4-CYCLODIPHOSPHATE SYNTHASE, CHLOROPLASTIC"/>
    <property type="match status" value="1"/>
</dbReference>
<reference evidence="15 16" key="1">
    <citation type="submission" date="2020-07" db="EMBL/GenBank/DDBJ databases">
        <title>Huge and variable diversity of episymbiotic CPR bacteria and DPANN archaea in groundwater ecosystems.</title>
        <authorList>
            <person name="He C.Y."/>
            <person name="Keren R."/>
            <person name="Whittaker M."/>
            <person name="Farag I.F."/>
            <person name="Doudna J."/>
            <person name="Cate J.H.D."/>
            <person name="Banfield J.F."/>
        </authorList>
    </citation>
    <scope>NUCLEOTIDE SEQUENCE [LARGE SCALE GENOMIC DNA]</scope>
    <source>
        <strain evidence="15">NC_groundwater_70_Ag_B-0.1um_54_66</strain>
    </source>
</reference>
<evidence type="ECO:0000256" key="3">
    <source>
        <dbReference type="ARBA" id="ARBA00001968"/>
    </source>
</evidence>